<comment type="caution">
    <text evidence="2">The sequence shown here is derived from an EMBL/GenBank/DDBJ whole genome shotgun (WGS) entry which is preliminary data.</text>
</comment>
<dbReference type="STRING" id="658196.A0A397SY12"/>
<keyword evidence="1" id="KW-0175">Coiled coil</keyword>
<feature type="non-terminal residue" evidence="2">
    <location>
        <position position="1"/>
    </location>
</feature>
<reference evidence="2 3" key="1">
    <citation type="submission" date="2018-06" db="EMBL/GenBank/DDBJ databases">
        <title>Comparative genomics reveals the genomic features of Rhizophagus irregularis, R. cerebriforme, R. diaphanum and Gigaspora rosea, and their symbiotic lifestyle signature.</title>
        <authorList>
            <person name="Morin E."/>
            <person name="San Clemente H."/>
            <person name="Chen E.C.H."/>
            <person name="De La Providencia I."/>
            <person name="Hainaut M."/>
            <person name="Kuo A."/>
            <person name="Kohler A."/>
            <person name="Murat C."/>
            <person name="Tang N."/>
            <person name="Roy S."/>
            <person name="Loubradou J."/>
            <person name="Henrissat B."/>
            <person name="Grigoriev I.V."/>
            <person name="Corradi N."/>
            <person name="Roux C."/>
            <person name="Martin F.M."/>
        </authorList>
    </citation>
    <scope>NUCLEOTIDE SEQUENCE [LARGE SCALE GENOMIC DNA]</scope>
    <source>
        <strain evidence="2 3">DAOM 227022</strain>
    </source>
</reference>
<sequence length="305" mass="35341">KIANKNQIIHTLQAKLQQKIDDEEKVSEELNQVAQKISKEVMENKIDISSFNLIFQELIRIQSEKVNGVSRAGRTAYEQHLEWQNKTAHLILEKMAVENIGSYGQIGFFSHNSFKIQKGLLWSQQDNCYVGYLDFEDEKEELQLFIMQSYYGINTLTAHEINKMLFQLVVNLECIGIHICGSIYDDAGENRNHIKSFDWWASSWSLEDIVEVNIGKNNYEQAKIIITNIDHSKFTVCLLDPSFSNDLQVDRNSLRPPMPTKLNWKINDYCEFKSLKDNKWHVAVITNFDPATQAFIITILSTKEK</sequence>
<gene>
    <name evidence="2" type="ORF">C1645_824158</name>
</gene>
<dbReference type="AlphaFoldDB" id="A0A397SY12"/>
<evidence type="ECO:0000256" key="1">
    <source>
        <dbReference type="SAM" id="Coils"/>
    </source>
</evidence>
<proteinExistence type="predicted"/>
<name>A0A397SY12_9GLOM</name>
<accession>A0A397SY12</accession>
<organism evidence="2 3">
    <name type="scientific">Glomus cerebriforme</name>
    <dbReference type="NCBI Taxonomy" id="658196"/>
    <lineage>
        <taxon>Eukaryota</taxon>
        <taxon>Fungi</taxon>
        <taxon>Fungi incertae sedis</taxon>
        <taxon>Mucoromycota</taxon>
        <taxon>Glomeromycotina</taxon>
        <taxon>Glomeromycetes</taxon>
        <taxon>Glomerales</taxon>
        <taxon>Glomeraceae</taxon>
        <taxon>Glomus</taxon>
    </lineage>
</organism>
<dbReference type="EMBL" id="QKYT01000201">
    <property type="protein sequence ID" value="RIA89909.1"/>
    <property type="molecule type" value="Genomic_DNA"/>
</dbReference>
<keyword evidence="3" id="KW-1185">Reference proteome</keyword>
<dbReference type="OrthoDB" id="2428831at2759"/>
<dbReference type="Proteomes" id="UP000265703">
    <property type="component" value="Unassembled WGS sequence"/>
</dbReference>
<evidence type="ECO:0000313" key="3">
    <source>
        <dbReference type="Proteomes" id="UP000265703"/>
    </source>
</evidence>
<feature type="coiled-coil region" evidence="1">
    <location>
        <begin position="13"/>
        <end position="40"/>
    </location>
</feature>
<protein>
    <submittedName>
        <fullName evidence="2">Uncharacterized protein</fullName>
    </submittedName>
</protein>
<evidence type="ECO:0000313" key="2">
    <source>
        <dbReference type="EMBL" id="RIA89909.1"/>
    </source>
</evidence>